<dbReference type="SUPFAM" id="SSF53383">
    <property type="entry name" value="PLP-dependent transferases"/>
    <property type="match status" value="1"/>
</dbReference>
<dbReference type="OrthoDB" id="3224382at2"/>
<dbReference type="CDD" id="cd00609">
    <property type="entry name" value="AAT_like"/>
    <property type="match status" value="1"/>
</dbReference>
<organism evidence="7 8">
    <name type="scientific">Actinoplanes lutulentus</name>
    <dbReference type="NCBI Taxonomy" id="1287878"/>
    <lineage>
        <taxon>Bacteria</taxon>
        <taxon>Bacillati</taxon>
        <taxon>Actinomycetota</taxon>
        <taxon>Actinomycetes</taxon>
        <taxon>Micromonosporales</taxon>
        <taxon>Micromonosporaceae</taxon>
        <taxon>Actinoplanes</taxon>
    </lineage>
</organism>
<dbReference type="RefSeq" id="WP_111652420.1">
    <property type="nucleotide sequence ID" value="NZ_JACHWI010000010.1"/>
</dbReference>
<evidence type="ECO:0000256" key="5">
    <source>
        <dbReference type="ARBA" id="ARBA00037974"/>
    </source>
</evidence>
<dbReference type="PANTHER" id="PTHR43525">
    <property type="entry name" value="PROTEIN MALY"/>
    <property type="match status" value="1"/>
</dbReference>
<protein>
    <recommendedName>
        <fullName evidence="2">cysteine-S-conjugate beta-lyase</fullName>
        <ecNumber evidence="2">4.4.1.13</ecNumber>
    </recommendedName>
</protein>
<dbReference type="Gene3D" id="3.90.1150.10">
    <property type="entry name" value="Aspartate Aminotransferase, domain 1"/>
    <property type="match status" value="1"/>
</dbReference>
<dbReference type="Pfam" id="PF00155">
    <property type="entry name" value="Aminotran_1_2"/>
    <property type="match status" value="1"/>
</dbReference>
<dbReference type="EMBL" id="QLMJ01000016">
    <property type="protein sequence ID" value="RAK30353.1"/>
    <property type="molecule type" value="Genomic_DNA"/>
</dbReference>
<evidence type="ECO:0000259" key="6">
    <source>
        <dbReference type="Pfam" id="PF00155"/>
    </source>
</evidence>
<dbReference type="InterPro" id="IPR004839">
    <property type="entry name" value="Aminotransferase_I/II_large"/>
</dbReference>
<dbReference type="AlphaFoldDB" id="A0A327Z5F3"/>
<dbReference type="Proteomes" id="UP000249341">
    <property type="component" value="Unassembled WGS sequence"/>
</dbReference>
<evidence type="ECO:0000313" key="7">
    <source>
        <dbReference type="EMBL" id="RAK30353.1"/>
    </source>
</evidence>
<dbReference type="InterPro" id="IPR015421">
    <property type="entry name" value="PyrdxlP-dep_Trfase_major"/>
</dbReference>
<dbReference type="PANTHER" id="PTHR43525:SF2">
    <property type="entry name" value="CYSTATHIONINE BETA-LYASE-RELATED"/>
    <property type="match status" value="1"/>
</dbReference>
<accession>A0A327Z5F3</accession>
<keyword evidence="8" id="KW-1185">Reference proteome</keyword>
<feature type="domain" description="Aminotransferase class I/classII large" evidence="6">
    <location>
        <begin position="67"/>
        <end position="354"/>
    </location>
</feature>
<dbReference type="InterPro" id="IPR051798">
    <property type="entry name" value="Class-II_PLP-Dep_Aminotrans"/>
</dbReference>
<comment type="similarity">
    <text evidence="5">Belongs to the class-II pyridoxal-phosphate-dependent aminotransferase family. MalY/PatB cystathionine beta-lyase subfamily.</text>
</comment>
<dbReference type="InterPro" id="IPR015424">
    <property type="entry name" value="PyrdxlP-dep_Trfase"/>
</dbReference>
<comment type="cofactor">
    <cofactor evidence="1">
        <name>pyridoxal 5'-phosphate</name>
        <dbReference type="ChEBI" id="CHEBI:597326"/>
    </cofactor>
</comment>
<comment type="caution">
    <text evidence="7">The sequence shown here is derived from an EMBL/GenBank/DDBJ whole genome shotgun (WGS) entry which is preliminary data.</text>
</comment>
<name>A0A327Z5F3_9ACTN</name>
<evidence type="ECO:0000256" key="2">
    <source>
        <dbReference type="ARBA" id="ARBA00012224"/>
    </source>
</evidence>
<dbReference type="GO" id="GO:0030170">
    <property type="term" value="F:pyridoxal phosphate binding"/>
    <property type="evidence" value="ECO:0007669"/>
    <property type="project" value="InterPro"/>
</dbReference>
<evidence type="ECO:0000256" key="4">
    <source>
        <dbReference type="ARBA" id="ARBA00023239"/>
    </source>
</evidence>
<dbReference type="GO" id="GO:0047804">
    <property type="term" value="F:cysteine-S-conjugate beta-lyase activity"/>
    <property type="evidence" value="ECO:0007669"/>
    <property type="project" value="UniProtKB-EC"/>
</dbReference>
<dbReference type="EC" id="4.4.1.13" evidence="2"/>
<dbReference type="InterPro" id="IPR015422">
    <property type="entry name" value="PyrdxlP-dep_Trfase_small"/>
</dbReference>
<keyword evidence="3" id="KW-0663">Pyridoxal phosphate</keyword>
<evidence type="ECO:0000256" key="3">
    <source>
        <dbReference type="ARBA" id="ARBA00022898"/>
    </source>
</evidence>
<evidence type="ECO:0000256" key="1">
    <source>
        <dbReference type="ARBA" id="ARBA00001933"/>
    </source>
</evidence>
<dbReference type="Gene3D" id="3.40.640.10">
    <property type="entry name" value="Type I PLP-dependent aspartate aminotransferase-like (Major domain)"/>
    <property type="match status" value="1"/>
</dbReference>
<sequence>MTVFDSRVDIARLRSGHGVKWGALEPGTLGAWVADMDFPVAPVIRQRLSEVTDHGYPHWPGGDPVVAAFRDRMVARFGWEPAPGRTRVFTDLIQILQVIIEVATSPGDRIGVYLPNYPPFLASIARAGRQIVSVSDPADLAGCALLLLVNPHNPTGRVFRRDELAALADAAAEHDVIVLSDEIHADLVYAGHQHVPFASISADAAARTVTATSATKAFNIAGLRCAVAHVGPASIRAALDRFPLDYFGQPSTHGRVATVAAWREADDWLAGLMDVLTANRAQVTRWAAALPWDTRYREPAGTYLAWLDFAPLGTDPAGLLEEKALVRLGRGADFAPETASFVRINFATGPDVLTQILTRITEFL</sequence>
<proteinExistence type="inferred from homology"/>
<reference evidence="7 8" key="1">
    <citation type="submission" date="2018-06" db="EMBL/GenBank/DDBJ databases">
        <title>Genomic Encyclopedia of Type Strains, Phase III (KMG-III): the genomes of soil and plant-associated and newly described type strains.</title>
        <authorList>
            <person name="Whitman W."/>
        </authorList>
    </citation>
    <scope>NUCLEOTIDE SEQUENCE [LARGE SCALE GENOMIC DNA]</scope>
    <source>
        <strain evidence="7 8">CGMCC 4.7090</strain>
    </source>
</reference>
<keyword evidence="4 7" id="KW-0456">Lyase</keyword>
<gene>
    <name evidence="7" type="ORF">B0I29_11612</name>
</gene>
<evidence type="ECO:0000313" key="8">
    <source>
        <dbReference type="Proteomes" id="UP000249341"/>
    </source>
</evidence>